<dbReference type="SMART" id="SM00066">
    <property type="entry name" value="GAL4"/>
    <property type="match status" value="1"/>
</dbReference>
<dbReference type="SUPFAM" id="SSF57701">
    <property type="entry name" value="Zn2/Cys6 DNA-binding domain"/>
    <property type="match status" value="1"/>
</dbReference>
<dbReference type="Gene3D" id="4.10.240.10">
    <property type="entry name" value="Zn(2)-C6 fungal-type DNA-binding domain"/>
    <property type="match status" value="1"/>
</dbReference>
<keyword evidence="5" id="KW-0539">Nucleus</keyword>
<evidence type="ECO:0000256" key="2">
    <source>
        <dbReference type="ARBA" id="ARBA00023015"/>
    </source>
</evidence>
<dbReference type="HOGENOM" id="CLU_015609_0_0_1"/>
<gene>
    <name evidence="8" type="ORF">KUCA_T00005524001</name>
</gene>
<reference evidence="8" key="2">
    <citation type="submission" date="2014-02" db="EMBL/GenBank/DDBJ databases">
        <title>Complete DNA sequence of /Kuraishia capsulata/ illustrates novel genomic features among budding yeasts (/Saccharomycotina/).</title>
        <authorList>
            <person name="Morales L."/>
            <person name="Noel B."/>
            <person name="Porcel B."/>
            <person name="Marcet-Houben M."/>
            <person name="Hullo M-F."/>
            <person name="Sacerdot C."/>
            <person name="Tekaia F."/>
            <person name="Leh-Louis V."/>
            <person name="Despons L."/>
            <person name="Khanna V."/>
            <person name="Aury J-M."/>
            <person name="Barbe V."/>
            <person name="Couloux A."/>
            <person name="Labadie K."/>
            <person name="Pelletier E."/>
            <person name="Souciet J-L."/>
            <person name="Boekhout T."/>
            <person name="Gabaldon T."/>
            <person name="Wincker P."/>
            <person name="Dujon B."/>
        </authorList>
    </citation>
    <scope>NUCLEOTIDE SEQUENCE</scope>
    <source>
        <strain evidence="8">CBS 1993</strain>
    </source>
</reference>
<comment type="subcellular location">
    <subcellularLocation>
        <location evidence="1">Nucleus</location>
    </subcellularLocation>
</comment>
<dbReference type="GeneID" id="34522905"/>
<dbReference type="PROSITE" id="PS50048">
    <property type="entry name" value="ZN2_CY6_FUNGAL_2"/>
    <property type="match status" value="1"/>
</dbReference>
<dbReference type="InterPro" id="IPR036864">
    <property type="entry name" value="Zn2-C6_fun-type_DNA-bd_sf"/>
</dbReference>
<feature type="compositionally biased region" description="Polar residues" evidence="6">
    <location>
        <begin position="880"/>
        <end position="892"/>
    </location>
</feature>
<feature type="region of interest" description="Disordered" evidence="6">
    <location>
        <begin position="712"/>
        <end position="798"/>
    </location>
</feature>
<dbReference type="STRING" id="1382522.W6MUT9"/>
<dbReference type="InterPro" id="IPR001138">
    <property type="entry name" value="Zn2Cys6_DnaBD"/>
</dbReference>
<dbReference type="GO" id="GO:0001227">
    <property type="term" value="F:DNA-binding transcription repressor activity, RNA polymerase II-specific"/>
    <property type="evidence" value="ECO:0007669"/>
    <property type="project" value="EnsemblFungi"/>
</dbReference>
<keyword evidence="2" id="KW-0805">Transcription regulation</keyword>
<sequence length="947" mass="104719">MASLEQRPLDEGISLEDSAIVSPSGSLLLYADGEAKKNRKHDSKRTKRMACVECRQQKSKCDAQVRAPEACTRCTKKRLHCSMDTEYKRTVKRDRVAQMEKEFLALRKSLEEAGAQGLIAKHMPGVDTVLANQRPSASPPQQAHQPVSQPTLFLPPIRSALQMDNRTMSPSILLSHNKSLTPPIASLNNSRDNSVSAARDEHSHFKRPYDSSTVIDSGPSVSRNEDTAFYFGSQIPGPSVVPRMECSDEMCACEPKTLGEVSLNSQQIAALYREFVMNYHPMLPVVDVLKGIERLFKLCPVLFWTIMFTSSRRHHSETISKEESHDLYTRLSPILKSALAELTISPITRYAPTELDEPILNVSSVYSVQAFLLYSFWPPLTSSLSADTSWNTVGIAVYQAIRIGLHLPGHSSDGIKTSNLDLLAEQMRTWIACNIVSQTVATTFGFPGFTQFDGTVSVSRRTGMGSDIPQALKQMVAIQHFEDQAAKTLNSNPLDPLMLSSASDKLSLLQVLSRELDQLELSFASGDMDPMDDARRFSLLAARLHLSTYHFLDTAKVATFELERGLVVAYNAALALISHCNNAQMRDKKFIKYLPGVYVVTLWQATCIIAKLIHSPFGRVLDIGGGKELFQAAVDLMMKASVIKHDMAYRSSGIMRSMWALFKALNDAGRISGNGVVVRSRMSASVFFDCLWVLREQSGMIKLMPKRLHKQSVTTDMNGESVVVVDEEGESSKETSNDPESEFGDYSSEEGGSVIEGDDPEQISPENKSSKSTPTSIPSMGSSQRRKTRTLSATIHPESSARKIIKTIPLDPRPISITSPTSTFLQQVVNPSKSPESEKSKRSPNFQQANRARAKRRHADMETSSIKSPIMMAKGLQAGTPGSSLTNGSPVSEPQPLDSWDVVENWDSDVLWRDIDSVMNDFGFHADDTTRHSSGIETPIHPNIVKK</sequence>
<evidence type="ECO:0000256" key="3">
    <source>
        <dbReference type="ARBA" id="ARBA00023125"/>
    </source>
</evidence>
<dbReference type="AlphaFoldDB" id="W6MUT9"/>
<dbReference type="GO" id="GO:0005634">
    <property type="term" value="C:nucleus"/>
    <property type="evidence" value="ECO:0007669"/>
    <property type="project" value="UniProtKB-SubCell"/>
</dbReference>
<dbReference type="PANTHER" id="PTHR31845">
    <property type="entry name" value="FINGER DOMAIN PROTEIN, PUTATIVE-RELATED"/>
    <property type="match status" value="1"/>
</dbReference>
<feature type="region of interest" description="Disordered" evidence="6">
    <location>
        <begin position="197"/>
        <end position="218"/>
    </location>
</feature>
<evidence type="ECO:0000256" key="5">
    <source>
        <dbReference type="ARBA" id="ARBA00023242"/>
    </source>
</evidence>
<dbReference type="CDD" id="cd00067">
    <property type="entry name" value="GAL4"/>
    <property type="match status" value="1"/>
</dbReference>
<dbReference type="EMBL" id="HG793131">
    <property type="protein sequence ID" value="CDK29532.1"/>
    <property type="molecule type" value="Genomic_DNA"/>
</dbReference>
<evidence type="ECO:0000256" key="4">
    <source>
        <dbReference type="ARBA" id="ARBA00023163"/>
    </source>
</evidence>
<dbReference type="Pfam" id="PF00172">
    <property type="entry name" value="Zn_clus"/>
    <property type="match status" value="1"/>
</dbReference>
<dbReference type="GO" id="GO:0008270">
    <property type="term" value="F:zinc ion binding"/>
    <property type="evidence" value="ECO:0007669"/>
    <property type="project" value="InterPro"/>
</dbReference>
<dbReference type="PANTHER" id="PTHR31845:SF21">
    <property type="entry name" value="REGULATORY PROTEIN LEU3"/>
    <property type="match status" value="1"/>
</dbReference>
<dbReference type="GO" id="GO:0000976">
    <property type="term" value="F:transcription cis-regulatory region binding"/>
    <property type="evidence" value="ECO:0007669"/>
    <property type="project" value="TreeGrafter"/>
</dbReference>
<reference evidence="8" key="1">
    <citation type="submission" date="2013-12" db="EMBL/GenBank/DDBJ databases">
        <authorList>
            <person name="Genoscope - CEA"/>
        </authorList>
    </citation>
    <scope>NUCLEOTIDE SEQUENCE</scope>
    <source>
        <strain evidence="8">CBS 1993</strain>
    </source>
</reference>
<feature type="region of interest" description="Disordered" evidence="6">
    <location>
        <begin position="817"/>
        <end position="899"/>
    </location>
</feature>
<dbReference type="PROSITE" id="PS00463">
    <property type="entry name" value="ZN2_CY6_FUNGAL_1"/>
    <property type="match status" value="1"/>
</dbReference>
<evidence type="ECO:0000259" key="7">
    <source>
        <dbReference type="PROSITE" id="PS50048"/>
    </source>
</evidence>
<dbReference type="RefSeq" id="XP_022461517.1">
    <property type="nucleotide sequence ID" value="XM_022602796.1"/>
</dbReference>
<dbReference type="Proteomes" id="UP000019384">
    <property type="component" value="Unassembled WGS sequence"/>
</dbReference>
<keyword evidence="3" id="KW-0238">DNA-binding</keyword>
<dbReference type="GO" id="GO:2001278">
    <property type="term" value="P:positive regulation of L-leucine biosynthetic process"/>
    <property type="evidence" value="ECO:0007669"/>
    <property type="project" value="EnsemblFungi"/>
</dbReference>
<feature type="domain" description="Zn(2)-C6 fungal-type" evidence="7">
    <location>
        <begin position="50"/>
        <end position="83"/>
    </location>
</feature>
<proteinExistence type="predicted"/>
<evidence type="ECO:0000256" key="1">
    <source>
        <dbReference type="ARBA" id="ARBA00004123"/>
    </source>
</evidence>
<keyword evidence="4" id="KW-0804">Transcription</keyword>
<dbReference type="OrthoDB" id="2341546at2759"/>
<dbReference type="CDD" id="cd12148">
    <property type="entry name" value="fungal_TF_MHR"/>
    <property type="match status" value="1"/>
</dbReference>
<keyword evidence="9" id="KW-1185">Reference proteome</keyword>
<organism evidence="8 9">
    <name type="scientific">Kuraishia capsulata CBS 1993</name>
    <dbReference type="NCBI Taxonomy" id="1382522"/>
    <lineage>
        <taxon>Eukaryota</taxon>
        <taxon>Fungi</taxon>
        <taxon>Dikarya</taxon>
        <taxon>Ascomycota</taxon>
        <taxon>Saccharomycotina</taxon>
        <taxon>Pichiomycetes</taxon>
        <taxon>Pichiales</taxon>
        <taxon>Pichiaceae</taxon>
        <taxon>Kuraishia</taxon>
    </lineage>
</organism>
<name>W6MUT9_9ASCO</name>
<protein>
    <recommendedName>
        <fullName evidence="7">Zn(2)-C6 fungal-type domain-containing protein</fullName>
    </recommendedName>
</protein>
<feature type="compositionally biased region" description="Polar residues" evidence="6">
    <location>
        <begin position="817"/>
        <end position="830"/>
    </location>
</feature>
<feature type="compositionally biased region" description="Low complexity" evidence="6">
    <location>
        <begin position="770"/>
        <end position="779"/>
    </location>
</feature>
<feature type="compositionally biased region" description="Basic and acidic residues" evidence="6">
    <location>
        <begin position="198"/>
        <end position="209"/>
    </location>
</feature>
<accession>W6MUT9</accession>
<evidence type="ECO:0000313" key="8">
    <source>
        <dbReference type="EMBL" id="CDK29532.1"/>
    </source>
</evidence>
<evidence type="ECO:0000313" key="9">
    <source>
        <dbReference type="Proteomes" id="UP000019384"/>
    </source>
</evidence>
<dbReference type="InterPro" id="IPR051089">
    <property type="entry name" value="prtT"/>
</dbReference>
<evidence type="ECO:0000256" key="6">
    <source>
        <dbReference type="SAM" id="MobiDB-lite"/>
    </source>
</evidence>
<dbReference type="GO" id="GO:0001228">
    <property type="term" value="F:DNA-binding transcription activator activity, RNA polymerase II-specific"/>
    <property type="evidence" value="ECO:0007669"/>
    <property type="project" value="EnsemblFungi"/>
</dbReference>